<reference evidence="3 4" key="1">
    <citation type="submission" date="2019-07" db="EMBL/GenBank/DDBJ databases">
        <authorList>
            <person name="Kim J."/>
        </authorList>
    </citation>
    <scope>NUCLEOTIDE SEQUENCE [LARGE SCALE GENOMIC DNA]</scope>
    <source>
        <strain evidence="3 4">JC52</strain>
    </source>
</reference>
<protein>
    <submittedName>
        <fullName evidence="3">FHA domain-containing protein</fullName>
    </submittedName>
</protein>
<dbReference type="Proteomes" id="UP000317036">
    <property type="component" value="Unassembled WGS sequence"/>
</dbReference>
<evidence type="ECO:0000313" key="3">
    <source>
        <dbReference type="EMBL" id="TVY10115.1"/>
    </source>
</evidence>
<keyword evidence="1" id="KW-1133">Transmembrane helix</keyword>
<dbReference type="SMART" id="SM00240">
    <property type="entry name" value="FHA"/>
    <property type="match status" value="1"/>
</dbReference>
<dbReference type="Pfam" id="PF00498">
    <property type="entry name" value="FHA"/>
    <property type="match status" value="1"/>
</dbReference>
<keyword evidence="1" id="KW-0472">Membrane</keyword>
<dbReference type="RefSeq" id="WP_186445716.1">
    <property type="nucleotide sequence ID" value="NZ_VNJI01000010.1"/>
</dbReference>
<dbReference type="InterPro" id="IPR000253">
    <property type="entry name" value="FHA_dom"/>
</dbReference>
<dbReference type="Pfam" id="PF19909">
    <property type="entry name" value="DUF6382"/>
    <property type="match status" value="1"/>
</dbReference>
<name>A0A559KDC1_9BACL</name>
<organism evidence="3 4">
    <name type="scientific">Paenibacillus cremeus</name>
    <dbReference type="NCBI Taxonomy" id="2163881"/>
    <lineage>
        <taxon>Bacteria</taxon>
        <taxon>Bacillati</taxon>
        <taxon>Bacillota</taxon>
        <taxon>Bacilli</taxon>
        <taxon>Bacillales</taxon>
        <taxon>Paenibacillaceae</taxon>
        <taxon>Paenibacillus</taxon>
    </lineage>
</organism>
<accession>A0A559KDC1</accession>
<keyword evidence="1" id="KW-0812">Transmembrane</keyword>
<comment type="caution">
    <text evidence="3">The sequence shown here is derived from an EMBL/GenBank/DDBJ whole genome shotgun (WGS) entry which is preliminary data.</text>
</comment>
<feature type="domain" description="FHA" evidence="2">
    <location>
        <begin position="419"/>
        <end position="469"/>
    </location>
</feature>
<dbReference type="EMBL" id="VNJI01000010">
    <property type="protein sequence ID" value="TVY10115.1"/>
    <property type="molecule type" value="Genomic_DNA"/>
</dbReference>
<evidence type="ECO:0000313" key="4">
    <source>
        <dbReference type="Proteomes" id="UP000317036"/>
    </source>
</evidence>
<feature type="transmembrane region" description="Helical" evidence="1">
    <location>
        <begin position="272"/>
        <end position="290"/>
    </location>
</feature>
<gene>
    <name evidence="3" type="ORF">FPZ49_10370</name>
</gene>
<sequence length="495" mass="56666">MEAYDGLIERGIPMADSLYDLQVDYVRHHGHFMVLSSPRGLKPEELSSFQMTMLSTNPVPKLLQVQLEAREGEIQLYYTITGKRILRHWLRLEKLSLYQFYSMLYQIASGLDDSRVYMLQPERYVLKDEFIYYGDSLDDLYFTYVPVEQLEGKATISEDLQHLASRWIHRVTELHGSGYQELMSYLTAEHFNLPELTQLLLKQMRLAAEVWKEQDEVPIRGARLERNAKVDSEVQFVEQHISPGETLFPLSAEGDGKALPEVKPNQLKRKSILMGATAILACCFVWKLYADTPGTRMLYICSAVTMLLVCAVFFLLRKQREQVFEENNSHMVVAEPYENMKINEADADDFLREIGLGQSNSSREVRSNSKTSMQTTPLLSSNATVLLGRLAQAGSPTNPYFEYSREGVRQTVIIHKSPFVIGRTELGVDWVWEEEGVSRLHAEIVKEGDSISIKDLGSRNGTFLNGELLVPYRVHPLKEGDIIKLITTDFVYKMR</sequence>
<dbReference type="InterPro" id="IPR045962">
    <property type="entry name" value="DUF6382"/>
</dbReference>
<dbReference type="InterPro" id="IPR008984">
    <property type="entry name" value="SMAD_FHA_dom_sf"/>
</dbReference>
<dbReference type="SUPFAM" id="SSF49879">
    <property type="entry name" value="SMAD/FHA domain"/>
    <property type="match status" value="1"/>
</dbReference>
<dbReference type="AlphaFoldDB" id="A0A559KDC1"/>
<dbReference type="CDD" id="cd00060">
    <property type="entry name" value="FHA"/>
    <property type="match status" value="1"/>
</dbReference>
<dbReference type="Gene3D" id="2.60.200.20">
    <property type="match status" value="1"/>
</dbReference>
<keyword evidence="4" id="KW-1185">Reference proteome</keyword>
<evidence type="ECO:0000256" key="1">
    <source>
        <dbReference type="SAM" id="Phobius"/>
    </source>
</evidence>
<evidence type="ECO:0000259" key="2">
    <source>
        <dbReference type="PROSITE" id="PS50006"/>
    </source>
</evidence>
<feature type="transmembrane region" description="Helical" evidence="1">
    <location>
        <begin position="296"/>
        <end position="316"/>
    </location>
</feature>
<proteinExistence type="predicted"/>
<dbReference type="InterPro" id="IPR050923">
    <property type="entry name" value="Cell_Proc_Reg/RNA_Proc"/>
</dbReference>
<dbReference type="PANTHER" id="PTHR23308">
    <property type="entry name" value="NUCLEAR INHIBITOR OF PROTEIN PHOSPHATASE-1"/>
    <property type="match status" value="1"/>
</dbReference>
<dbReference type="PROSITE" id="PS50006">
    <property type="entry name" value="FHA_DOMAIN"/>
    <property type="match status" value="1"/>
</dbReference>